<name>A0A9P0AG31_BEMTA</name>
<keyword evidence="4" id="KW-1185">Reference proteome</keyword>
<proteinExistence type="predicted"/>
<gene>
    <name evidence="3" type="ORF">BEMITA_LOCUS10655</name>
</gene>
<evidence type="ECO:0000313" key="4">
    <source>
        <dbReference type="Proteomes" id="UP001152759"/>
    </source>
</evidence>
<keyword evidence="2" id="KW-1133">Transmembrane helix</keyword>
<keyword evidence="1" id="KW-0175">Coiled coil</keyword>
<keyword evidence="2" id="KW-0472">Membrane</keyword>
<organism evidence="3 4">
    <name type="scientific">Bemisia tabaci</name>
    <name type="common">Sweetpotato whitefly</name>
    <name type="synonym">Aleurodes tabaci</name>
    <dbReference type="NCBI Taxonomy" id="7038"/>
    <lineage>
        <taxon>Eukaryota</taxon>
        <taxon>Metazoa</taxon>
        <taxon>Ecdysozoa</taxon>
        <taxon>Arthropoda</taxon>
        <taxon>Hexapoda</taxon>
        <taxon>Insecta</taxon>
        <taxon>Pterygota</taxon>
        <taxon>Neoptera</taxon>
        <taxon>Paraneoptera</taxon>
        <taxon>Hemiptera</taxon>
        <taxon>Sternorrhyncha</taxon>
        <taxon>Aleyrodoidea</taxon>
        <taxon>Aleyrodidae</taxon>
        <taxon>Aleyrodinae</taxon>
        <taxon>Bemisia</taxon>
    </lineage>
</organism>
<sequence length="291" mass="32829">MGSPARKANNEVDVRLIDERVRLHYDRLGQSVISDVVSRYPILQGKEYNELQQLVKKSPQYIEKSALTNSIMDAIKKDNEVEAKQIATLKSDEAKHIAALKSEIKKLESRVIASTSGVDKTEKEMKKDDRERKLLKEAVNKDAAKLLDSDVFQRSVTQEQKINAMLAKANTIVNGHVPKIATLKRYIASIGFFKFLTDLALIVMTIMSIIVSSYGQSLFNAGLINVLRIVIDMTIVSSLVLRQFMDKRYLAYSEKRDALVTHYQEALGIIAVYDDYRNLKTLAGDSRTMAL</sequence>
<reference evidence="3" key="1">
    <citation type="submission" date="2021-12" db="EMBL/GenBank/DDBJ databases">
        <authorList>
            <person name="King R."/>
        </authorList>
    </citation>
    <scope>NUCLEOTIDE SEQUENCE</scope>
</reference>
<evidence type="ECO:0000256" key="1">
    <source>
        <dbReference type="SAM" id="Coils"/>
    </source>
</evidence>
<feature type="transmembrane region" description="Helical" evidence="2">
    <location>
        <begin position="186"/>
        <end position="211"/>
    </location>
</feature>
<evidence type="ECO:0000256" key="2">
    <source>
        <dbReference type="SAM" id="Phobius"/>
    </source>
</evidence>
<dbReference type="AlphaFoldDB" id="A0A9P0AG31"/>
<protein>
    <submittedName>
        <fullName evidence="3">Uncharacterized protein</fullName>
    </submittedName>
</protein>
<evidence type="ECO:0000313" key="3">
    <source>
        <dbReference type="EMBL" id="CAH0392099.1"/>
    </source>
</evidence>
<accession>A0A9P0AG31</accession>
<feature type="transmembrane region" description="Helical" evidence="2">
    <location>
        <begin position="217"/>
        <end position="241"/>
    </location>
</feature>
<dbReference type="EMBL" id="OU963867">
    <property type="protein sequence ID" value="CAH0392099.1"/>
    <property type="molecule type" value="Genomic_DNA"/>
</dbReference>
<keyword evidence="2" id="KW-0812">Transmembrane</keyword>
<dbReference type="Proteomes" id="UP001152759">
    <property type="component" value="Chromosome 6"/>
</dbReference>
<feature type="coiled-coil region" evidence="1">
    <location>
        <begin position="90"/>
        <end position="138"/>
    </location>
</feature>